<evidence type="ECO:0000313" key="3">
    <source>
        <dbReference type="Proteomes" id="UP000000517"/>
    </source>
</evidence>
<feature type="region of interest" description="Disordered" evidence="1">
    <location>
        <begin position="18"/>
        <end position="38"/>
    </location>
</feature>
<dbReference type="EMBL" id="CP002158">
    <property type="protein sequence ID" value="ADL26248.1"/>
    <property type="molecule type" value="Genomic_DNA"/>
</dbReference>
<dbReference type="KEGG" id="fsc:FSU_2358"/>
<evidence type="ECO:0000256" key="1">
    <source>
        <dbReference type="SAM" id="MobiDB-lite"/>
    </source>
</evidence>
<sequence length="99" mass="11130">MTEPEELPCILEDVAEFPAEDSAPEEIKSPDDEEPPAFPVKLELDEIPKSSVTEERLLFSPETPLSEESEHPMNIPTAQQHAAYTPEESMRICTSFEQT</sequence>
<gene>
    <name evidence="2" type="ordered locus">FSU_2358</name>
</gene>
<reference evidence="3" key="1">
    <citation type="submission" date="2010-08" db="EMBL/GenBank/DDBJ databases">
        <title>Complete sequence of Fibrobacter succinogenes subsp. succinogenes S85.</title>
        <authorList>
            <person name="Durkin A.S."/>
            <person name="Nelson K.E."/>
            <person name="Morrison M."/>
            <person name="Forsberg C.W."/>
            <person name="Wilson D.B."/>
            <person name="Russell J.B."/>
            <person name="Cann I.K.O."/>
            <person name="Mackie R.I."/>
            <person name="White B.A."/>
        </authorList>
    </citation>
    <scope>NUCLEOTIDE SEQUENCE [LARGE SCALE GENOMIC DNA]</scope>
    <source>
        <strain evidence="3">ATCC 19169 / S85</strain>
    </source>
</reference>
<feature type="region of interest" description="Disordered" evidence="1">
    <location>
        <begin position="52"/>
        <end position="99"/>
    </location>
</feature>
<accession>D9S4N5</accession>
<organism evidence="2 3">
    <name type="scientific">Fibrobacter succinogenes (strain ATCC 19169 / S85)</name>
    <dbReference type="NCBI Taxonomy" id="59374"/>
    <lineage>
        <taxon>Bacteria</taxon>
        <taxon>Pseudomonadati</taxon>
        <taxon>Fibrobacterota</taxon>
        <taxon>Fibrobacteria</taxon>
        <taxon>Fibrobacterales</taxon>
        <taxon>Fibrobacteraceae</taxon>
        <taxon>Fibrobacter</taxon>
    </lineage>
</organism>
<evidence type="ECO:0000313" key="2">
    <source>
        <dbReference type="EMBL" id="ADL26248.1"/>
    </source>
</evidence>
<dbReference type="AlphaFoldDB" id="D9S4N5"/>
<proteinExistence type="predicted"/>
<protein>
    <submittedName>
        <fullName evidence="2">Conserved domain protein</fullName>
    </submittedName>
</protein>
<name>D9S4N5_FIBSS</name>
<dbReference type="Proteomes" id="UP000000517">
    <property type="component" value="Chromosome"/>
</dbReference>
<dbReference type="HOGENOM" id="CLU_2316118_0_0_0"/>
<dbReference type="STRING" id="59374.FSU_2358"/>